<dbReference type="Gene3D" id="3.80.30.20">
    <property type="entry name" value="tm_1862 like domain"/>
    <property type="match status" value="1"/>
</dbReference>
<dbReference type="SFLD" id="SFLDS00029">
    <property type="entry name" value="Radical_SAM"/>
    <property type="match status" value="1"/>
</dbReference>
<comment type="caution">
    <text evidence="10">The sequence shown here is derived from an EMBL/GenBank/DDBJ whole genome shotgun (WGS) entry which is preliminary data.</text>
</comment>
<dbReference type="GO" id="GO:0003824">
    <property type="term" value="F:catalytic activity"/>
    <property type="evidence" value="ECO:0007669"/>
    <property type="project" value="InterPro"/>
</dbReference>
<dbReference type="CDD" id="cd01335">
    <property type="entry name" value="Radical_SAM"/>
    <property type="match status" value="1"/>
</dbReference>
<feature type="domain" description="Radical SAM core" evidence="9">
    <location>
        <begin position="201"/>
        <end position="433"/>
    </location>
</feature>
<dbReference type="SFLD" id="SFLDG01082">
    <property type="entry name" value="B12-binding_domain_containing"/>
    <property type="match status" value="1"/>
</dbReference>
<dbReference type="SUPFAM" id="SSF52242">
    <property type="entry name" value="Cobalamin (vitamin B12)-binding domain"/>
    <property type="match status" value="1"/>
</dbReference>
<dbReference type="Gene3D" id="3.40.50.280">
    <property type="entry name" value="Cobalamin-binding domain"/>
    <property type="match status" value="1"/>
</dbReference>
<accession>A0A7W8N464</accession>
<dbReference type="InterPro" id="IPR058240">
    <property type="entry name" value="rSAM_sf"/>
</dbReference>
<evidence type="ECO:0000256" key="1">
    <source>
        <dbReference type="ARBA" id="ARBA00001966"/>
    </source>
</evidence>
<dbReference type="InterPro" id="IPR006638">
    <property type="entry name" value="Elp3/MiaA/NifB-like_rSAM"/>
</dbReference>
<dbReference type="PROSITE" id="PS51918">
    <property type="entry name" value="RADICAL_SAM"/>
    <property type="match status" value="1"/>
</dbReference>
<dbReference type="Proteomes" id="UP000569092">
    <property type="component" value="Unassembled WGS sequence"/>
</dbReference>
<dbReference type="EMBL" id="JACHDZ010000005">
    <property type="protein sequence ID" value="MBB5345242.1"/>
    <property type="molecule type" value="Genomic_DNA"/>
</dbReference>
<protein>
    <submittedName>
        <fullName evidence="10">Radical SAM superfamily enzyme YgiQ (UPF0313 family)</fullName>
    </submittedName>
</protein>
<keyword evidence="3" id="KW-0808">Transferase</keyword>
<keyword evidence="7" id="KW-0411">Iron-sulfur</keyword>
<evidence type="ECO:0000256" key="5">
    <source>
        <dbReference type="ARBA" id="ARBA00022723"/>
    </source>
</evidence>
<dbReference type="SUPFAM" id="SSF102114">
    <property type="entry name" value="Radical SAM enzymes"/>
    <property type="match status" value="1"/>
</dbReference>
<dbReference type="InterPro" id="IPR023404">
    <property type="entry name" value="rSAM_horseshoe"/>
</dbReference>
<feature type="domain" description="B12-binding" evidence="8">
    <location>
        <begin position="23"/>
        <end position="158"/>
    </location>
</feature>
<dbReference type="InterPro" id="IPR007197">
    <property type="entry name" value="rSAM"/>
</dbReference>
<sequence>MTNSTAPTRYAFQRNGGHSVRTSRKIVFFFPSFASSEATAPLGILAVATPLIRAGFEIVLIDSTITPDFKNRILEEVKNALCLGVSLVTGPMIRETVEIAKAVKAWNPDFPIVLGGWHPSLLPKQTLEAPYLDYIVRGQGEESFLELVQHLQSGSTPDFVSGIGFKRDGRLVMTPERPLRPLAEMPPKAYHIADFDAYERKCGRRWAMYTSSLACPFNCAYCTNAGVYGRKWNALPPEQFVEETVDLSRRYALDMIWVVDDNFLVDMDRARGIAEGLVREDSHFQWSIQATSNVVARLTPGDLHMLRRAGLQQICQGVDSGSPTVLKAMNKDWQDFDSIYESAARCLEAGIRPSFNIIFAFPGEGRKERRETIDFMMSVCRRFPGAEFWTNIFTPYPGSPIFSKATELGIELPTSLEAWADYFPRYTRLPWLDGREHDRLQVTRDYLRVAFDRIPIGADKRGKVTRLMQKGISLPARWRLDHDLYRMPVELWLNNKLRRYTAMKPAVDAKRLANTPAEAAC</sequence>
<evidence type="ECO:0000256" key="6">
    <source>
        <dbReference type="ARBA" id="ARBA00023004"/>
    </source>
</evidence>
<dbReference type="InterPro" id="IPR006158">
    <property type="entry name" value="Cobalamin-bd"/>
</dbReference>
<evidence type="ECO:0000256" key="7">
    <source>
        <dbReference type="ARBA" id="ARBA00023014"/>
    </source>
</evidence>
<keyword evidence="6" id="KW-0408">Iron</keyword>
<dbReference type="InterPro" id="IPR036724">
    <property type="entry name" value="Cobalamin-bd_sf"/>
</dbReference>
<dbReference type="PANTHER" id="PTHR43409:SF7">
    <property type="entry name" value="BLL1977 PROTEIN"/>
    <property type="match status" value="1"/>
</dbReference>
<dbReference type="PROSITE" id="PS51332">
    <property type="entry name" value="B12_BINDING"/>
    <property type="match status" value="1"/>
</dbReference>
<dbReference type="SMART" id="SM00729">
    <property type="entry name" value="Elp3"/>
    <property type="match status" value="1"/>
</dbReference>
<keyword evidence="5" id="KW-0479">Metal-binding</keyword>
<name>A0A7W8N464_9BACT</name>
<evidence type="ECO:0000256" key="3">
    <source>
        <dbReference type="ARBA" id="ARBA00022679"/>
    </source>
</evidence>
<dbReference type="InterPro" id="IPR034466">
    <property type="entry name" value="Methyltransferase_Class_B"/>
</dbReference>
<dbReference type="GO" id="GO:0031419">
    <property type="term" value="F:cobalamin binding"/>
    <property type="evidence" value="ECO:0007669"/>
    <property type="project" value="InterPro"/>
</dbReference>
<dbReference type="CDD" id="cd02068">
    <property type="entry name" value="radical_SAM_B12_BD"/>
    <property type="match status" value="1"/>
</dbReference>
<dbReference type="SFLD" id="SFLDG01123">
    <property type="entry name" value="methyltransferase_(Class_B)"/>
    <property type="match status" value="1"/>
</dbReference>
<evidence type="ECO:0000313" key="11">
    <source>
        <dbReference type="Proteomes" id="UP000569092"/>
    </source>
</evidence>
<proteinExistence type="predicted"/>
<evidence type="ECO:0000256" key="2">
    <source>
        <dbReference type="ARBA" id="ARBA00022603"/>
    </source>
</evidence>
<dbReference type="AlphaFoldDB" id="A0A7W8N464"/>
<evidence type="ECO:0000313" key="10">
    <source>
        <dbReference type="EMBL" id="MBB5345242.1"/>
    </source>
</evidence>
<dbReference type="Pfam" id="PF02310">
    <property type="entry name" value="B12-binding"/>
    <property type="match status" value="1"/>
</dbReference>
<dbReference type="InterPro" id="IPR051198">
    <property type="entry name" value="BchE-like"/>
</dbReference>
<dbReference type="GO" id="GO:0051539">
    <property type="term" value="F:4 iron, 4 sulfur cluster binding"/>
    <property type="evidence" value="ECO:0007669"/>
    <property type="project" value="UniProtKB-KW"/>
</dbReference>
<dbReference type="Pfam" id="PF04055">
    <property type="entry name" value="Radical_SAM"/>
    <property type="match status" value="1"/>
</dbReference>
<evidence type="ECO:0000259" key="8">
    <source>
        <dbReference type="PROSITE" id="PS51332"/>
    </source>
</evidence>
<reference evidence="10 11" key="1">
    <citation type="submission" date="2020-08" db="EMBL/GenBank/DDBJ databases">
        <title>Genomic Encyclopedia of Type Strains, Phase IV (KMG-V): Genome sequencing to study the core and pangenomes of soil and plant-associated prokaryotes.</title>
        <authorList>
            <person name="Whitman W."/>
        </authorList>
    </citation>
    <scope>NUCLEOTIDE SEQUENCE [LARGE SCALE GENOMIC DNA]</scope>
    <source>
        <strain evidence="10 11">M8US30</strain>
    </source>
</reference>
<dbReference type="PANTHER" id="PTHR43409">
    <property type="entry name" value="ANAEROBIC MAGNESIUM-PROTOPORPHYRIN IX MONOMETHYL ESTER CYCLASE-RELATED"/>
    <property type="match status" value="1"/>
</dbReference>
<evidence type="ECO:0000256" key="4">
    <source>
        <dbReference type="ARBA" id="ARBA00022691"/>
    </source>
</evidence>
<dbReference type="GO" id="GO:0046872">
    <property type="term" value="F:metal ion binding"/>
    <property type="evidence" value="ECO:0007669"/>
    <property type="project" value="UniProtKB-KW"/>
</dbReference>
<organism evidence="10 11">
    <name type="scientific">Tunturiibacter lichenicola</name>
    <dbReference type="NCBI Taxonomy" id="2051959"/>
    <lineage>
        <taxon>Bacteria</taxon>
        <taxon>Pseudomonadati</taxon>
        <taxon>Acidobacteriota</taxon>
        <taxon>Terriglobia</taxon>
        <taxon>Terriglobales</taxon>
        <taxon>Acidobacteriaceae</taxon>
        <taxon>Tunturiibacter</taxon>
    </lineage>
</organism>
<keyword evidence="4" id="KW-0949">S-adenosyl-L-methionine</keyword>
<keyword evidence="2" id="KW-0489">Methyltransferase</keyword>
<comment type="cofactor">
    <cofactor evidence="1">
        <name>[4Fe-4S] cluster</name>
        <dbReference type="ChEBI" id="CHEBI:49883"/>
    </cofactor>
</comment>
<gene>
    <name evidence="10" type="ORF">HDF10_003233</name>
</gene>
<evidence type="ECO:0000259" key="9">
    <source>
        <dbReference type="PROSITE" id="PS51918"/>
    </source>
</evidence>